<evidence type="ECO:0000313" key="2">
    <source>
        <dbReference type="Proteomes" id="UP001163046"/>
    </source>
</evidence>
<dbReference type="InterPro" id="IPR052972">
    <property type="entry name" value="Sacsin_chaperone_reg"/>
</dbReference>
<name>A0A9W9ZEK0_9CNID</name>
<dbReference type="AlphaFoldDB" id="A0A9W9ZEK0"/>
<dbReference type="Proteomes" id="UP001163046">
    <property type="component" value="Unassembled WGS sequence"/>
</dbReference>
<proteinExistence type="predicted"/>
<dbReference type="PANTHER" id="PTHR15600">
    <property type="entry name" value="SACSIN"/>
    <property type="match status" value="1"/>
</dbReference>
<sequence length="567" mass="64073">MPRSPDGIISGVVAEHFLVPLRLAESVLDFTDHDATSWSLVEALRMLSLAEYFSGNVESLQERDKNTLRRLPFYQATHGGLISLNSESVCVLPFDIPRKEMDDFGRRVNVVFLETWPSLSQLFKFLSFQCVSAIDVYRNFILKYFGIFSKDARLAHLEYIRDSILPMKSSDNQSLLDCLRNTAIVTSEDGTLKKASSYYDPHYDVFSIMLSVDKFPPNPFNTQEWLPFLKNIGLICEVSQDLFKTFARDVAREGATQRNTKTDAKSKLLVKHLFSRENVVEEGLLHAVCDVRFVATDPVKQELREIHRPFGEEMEGKTPYIAFKGSVLSEHTKIVWTTAALLPNWANAKKYQYHMTAPGWKSTSDYCNAILAHLQVLTVPTVDLVTFHCQNVSCQLAKENGSEVAPRQQCTRVSVMTNIYRFLQAKAVSSAVAKERLEHTPCVLVENGQRFVFAKQVVMELYKSLEIKPFLYGMPAELSEFATLFKYLGCSPSVTPSHYAMVLDMLHGQCKTNRLHPNEVDSALGAVKGLFETLQDTSEAKQDISTLYLPATSPFSSSFDVLYHLLC</sequence>
<dbReference type="OrthoDB" id="10071728at2759"/>
<dbReference type="EMBL" id="MU826354">
    <property type="protein sequence ID" value="KAJ7380152.1"/>
    <property type="molecule type" value="Genomic_DNA"/>
</dbReference>
<dbReference type="PANTHER" id="PTHR15600:SF42">
    <property type="entry name" value="SACSIN"/>
    <property type="match status" value="1"/>
</dbReference>
<gene>
    <name evidence="1" type="ORF">OS493_010863</name>
</gene>
<comment type="caution">
    <text evidence="1">The sequence shown here is derived from an EMBL/GenBank/DDBJ whole genome shotgun (WGS) entry which is preliminary data.</text>
</comment>
<keyword evidence="2" id="KW-1185">Reference proteome</keyword>
<organism evidence="1 2">
    <name type="scientific">Desmophyllum pertusum</name>
    <dbReference type="NCBI Taxonomy" id="174260"/>
    <lineage>
        <taxon>Eukaryota</taxon>
        <taxon>Metazoa</taxon>
        <taxon>Cnidaria</taxon>
        <taxon>Anthozoa</taxon>
        <taxon>Hexacorallia</taxon>
        <taxon>Scleractinia</taxon>
        <taxon>Caryophylliina</taxon>
        <taxon>Caryophylliidae</taxon>
        <taxon>Desmophyllum</taxon>
    </lineage>
</organism>
<dbReference type="GO" id="GO:0030544">
    <property type="term" value="F:Hsp70 protein binding"/>
    <property type="evidence" value="ECO:0007669"/>
    <property type="project" value="TreeGrafter"/>
</dbReference>
<accession>A0A9W9ZEK0</accession>
<evidence type="ECO:0000313" key="1">
    <source>
        <dbReference type="EMBL" id="KAJ7380152.1"/>
    </source>
</evidence>
<reference evidence="1" key="1">
    <citation type="submission" date="2023-01" db="EMBL/GenBank/DDBJ databases">
        <title>Genome assembly of the deep-sea coral Lophelia pertusa.</title>
        <authorList>
            <person name="Herrera S."/>
            <person name="Cordes E."/>
        </authorList>
    </citation>
    <scope>NUCLEOTIDE SEQUENCE</scope>
    <source>
        <strain evidence="1">USNM1676648</strain>
        <tissue evidence="1">Polyp</tissue>
    </source>
</reference>
<protein>
    <submittedName>
        <fullName evidence="1">Uncharacterized protein</fullName>
    </submittedName>
</protein>